<dbReference type="KEGG" id="acaf:CA12_07080"/>
<protein>
    <submittedName>
        <fullName evidence="2">Glycosyl hydrolases family 43</fullName>
    </submittedName>
</protein>
<dbReference type="SUPFAM" id="SSF75005">
    <property type="entry name" value="Arabinanase/levansucrase/invertase"/>
    <property type="match status" value="1"/>
</dbReference>
<sequence precursor="true">MQHRRSAVSSLPAGLAALLVAAFAPPAPADETAGGEAAWVVDSPEQWERAAGKTTAVTLADGLATSTAPDSRFASVLQTYQTPRKPQTLTFTQSPVWDNWQEIPNVGTSEMADAPVFVPVKPGDYWLLARHQKFNGEKDGGYHAWHSGDMKTWTHHGPVCGKRERWVTTAEYVDGAFYIYYDFPNDEDPHLIVDRDLRDGQMGEDRGMAFNDPSHGSDAGVLREEDGTFHLFYENWDPINAKTHAWDSPLAGRAVSPDGVQPFRHANNVVDERTTPTGKKGEYRHPHGTYEYEIHEPEQNAYGDWTAIKIGARYYLFCDFDPVGEHMRVGRWTSDALNQEFTFCGSFGKGHPDPTVGFAEGQFYLIQQRADVDFVSPGPWVGDVQARAGVDADGDGRADQWTDWQTVRETYRQKPGFVRIIEKTPATLDLSALPAGVGFQFEYRTVGVDGQTVRPAMDRVEWTFE</sequence>
<dbReference type="EMBL" id="CP036265">
    <property type="protein sequence ID" value="QDT14632.1"/>
    <property type="molecule type" value="Genomic_DNA"/>
</dbReference>
<dbReference type="GO" id="GO:0016787">
    <property type="term" value="F:hydrolase activity"/>
    <property type="evidence" value="ECO:0007669"/>
    <property type="project" value="UniProtKB-KW"/>
</dbReference>
<evidence type="ECO:0000256" key="1">
    <source>
        <dbReference type="SAM" id="SignalP"/>
    </source>
</evidence>
<keyword evidence="1" id="KW-0732">Signal</keyword>
<dbReference type="Gene3D" id="2.115.10.20">
    <property type="entry name" value="Glycosyl hydrolase domain, family 43"/>
    <property type="match status" value="1"/>
</dbReference>
<keyword evidence="2" id="KW-0378">Hydrolase</keyword>
<organism evidence="2 3">
    <name type="scientific">Alienimonas californiensis</name>
    <dbReference type="NCBI Taxonomy" id="2527989"/>
    <lineage>
        <taxon>Bacteria</taxon>
        <taxon>Pseudomonadati</taxon>
        <taxon>Planctomycetota</taxon>
        <taxon>Planctomycetia</taxon>
        <taxon>Planctomycetales</taxon>
        <taxon>Planctomycetaceae</taxon>
        <taxon>Alienimonas</taxon>
    </lineage>
</organism>
<dbReference type="RefSeq" id="WP_145357508.1">
    <property type="nucleotide sequence ID" value="NZ_CP036265.1"/>
</dbReference>
<dbReference type="Proteomes" id="UP000318741">
    <property type="component" value="Chromosome"/>
</dbReference>
<evidence type="ECO:0000313" key="2">
    <source>
        <dbReference type="EMBL" id="QDT14632.1"/>
    </source>
</evidence>
<evidence type="ECO:0000313" key="3">
    <source>
        <dbReference type="Proteomes" id="UP000318741"/>
    </source>
</evidence>
<dbReference type="AlphaFoldDB" id="A0A517P5I1"/>
<proteinExistence type="predicted"/>
<accession>A0A517P5I1</accession>
<gene>
    <name evidence="2" type="ORF">CA12_07080</name>
</gene>
<feature type="signal peptide" evidence="1">
    <location>
        <begin position="1"/>
        <end position="29"/>
    </location>
</feature>
<name>A0A517P5I1_9PLAN</name>
<dbReference type="PROSITE" id="PS51318">
    <property type="entry name" value="TAT"/>
    <property type="match status" value="1"/>
</dbReference>
<dbReference type="OrthoDB" id="9760116at2"/>
<dbReference type="InterPro" id="IPR023296">
    <property type="entry name" value="Glyco_hydro_beta-prop_sf"/>
</dbReference>
<dbReference type="InterPro" id="IPR006311">
    <property type="entry name" value="TAT_signal"/>
</dbReference>
<reference evidence="2 3" key="1">
    <citation type="submission" date="2019-02" db="EMBL/GenBank/DDBJ databases">
        <title>Deep-cultivation of Planctomycetes and their phenomic and genomic characterization uncovers novel biology.</title>
        <authorList>
            <person name="Wiegand S."/>
            <person name="Jogler M."/>
            <person name="Boedeker C."/>
            <person name="Pinto D."/>
            <person name="Vollmers J."/>
            <person name="Rivas-Marin E."/>
            <person name="Kohn T."/>
            <person name="Peeters S.H."/>
            <person name="Heuer A."/>
            <person name="Rast P."/>
            <person name="Oberbeckmann S."/>
            <person name="Bunk B."/>
            <person name="Jeske O."/>
            <person name="Meyerdierks A."/>
            <person name="Storesund J.E."/>
            <person name="Kallscheuer N."/>
            <person name="Luecker S."/>
            <person name="Lage O.M."/>
            <person name="Pohl T."/>
            <person name="Merkel B.J."/>
            <person name="Hornburger P."/>
            <person name="Mueller R.-W."/>
            <person name="Bruemmer F."/>
            <person name="Labrenz M."/>
            <person name="Spormann A.M."/>
            <person name="Op den Camp H."/>
            <person name="Overmann J."/>
            <person name="Amann R."/>
            <person name="Jetten M.S.M."/>
            <person name="Mascher T."/>
            <person name="Medema M.H."/>
            <person name="Devos D.P."/>
            <person name="Kaster A.-K."/>
            <person name="Ovreas L."/>
            <person name="Rohde M."/>
            <person name="Galperin M.Y."/>
            <person name="Jogler C."/>
        </authorList>
    </citation>
    <scope>NUCLEOTIDE SEQUENCE [LARGE SCALE GENOMIC DNA]</scope>
    <source>
        <strain evidence="2 3">CA12</strain>
    </source>
</reference>
<feature type="chain" id="PRO_5021845581" evidence="1">
    <location>
        <begin position="30"/>
        <end position="465"/>
    </location>
</feature>
<keyword evidence="3" id="KW-1185">Reference proteome</keyword>